<evidence type="ECO:0000313" key="1">
    <source>
        <dbReference type="EMBL" id="CAH0047354.1"/>
    </source>
</evidence>
<name>A0A9N9Z1S9_9HYPO</name>
<dbReference type="Proteomes" id="UP000775872">
    <property type="component" value="Unassembled WGS sequence"/>
</dbReference>
<dbReference type="OrthoDB" id="4491390at2759"/>
<keyword evidence="2" id="KW-1185">Reference proteome</keyword>
<dbReference type="EMBL" id="CABFOC020000029">
    <property type="protein sequence ID" value="CAH0047354.1"/>
    <property type="molecule type" value="Genomic_DNA"/>
</dbReference>
<evidence type="ECO:0000313" key="2">
    <source>
        <dbReference type="Proteomes" id="UP000775872"/>
    </source>
</evidence>
<sequence>MFHYRDQTLDRSLLALYAGFVGKRERDPRLAKISVECYIKSLHTLRNSDVWVKKRPSAAEINATLATVLVLSRVELMSGEDGSGGYVAHIRAGLQLLRRPHPSISRDNELTWMLAKRLRCLGFYNAARQRRSFFMAQSPFSEWCFSRPSEPDYLLQKAIDVAISIPTIMEEADALDASASMSEDDLRRCLRTAKRLLGQAFEVAENLEQWLLETREARLSSSIIQAQGYASTGEAGDCWEENTPPYFDPSSYSLLISCNFGCAMMRVRNWLPHLPLHLRTFEQNCATVDRYALSIRRSVTTALTASAFEAQEALVLIFTLYRYWKGKGDDHNALCCIHWLEEIKSRGLAVDVEVDERYAMVTARFMGEHQPFAK</sequence>
<organism evidence="1 2">
    <name type="scientific">Clonostachys solani</name>
    <dbReference type="NCBI Taxonomy" id="160281"/>
    <lineage>
        <taxon>Eukaryota</taxon>
        <taxon>Fungi</taxon>
        <taxon>Dikarya</taxon>
        <taxon>Ascomycota</taxon>
        <taxon>Pezizomycotina</taxon>
        <taxon>Sordariomycetes</taxon>
        <taxon>Hypocreomycetidae</taxon>
        <taxon>Hypocreales</taxon>
        <taxon>Bionectriaceae</taxon>
        <taxon>Clonostachys</taxon>
    </lineage>
</organism>
<dbReference type="InterPro" id="IPR053178">
    <property type="entry name" value="Osmoadaptation_assoc"/>
</dbReference>
<gene>
    <name evidence="1" type="ORF">CSOL1703_00017244</name>
</gene>
<dbReference type="AlphaFoldDB" id="A0A9N9Z1S9"/>
<accession>A0A9N9Z1S9</accession>
<proteinExistence type="predicted"/>
<comment type="caution">
    <text evidence="1">The sequence shown here is derived from an EMBL/GenBank/DDBJ whole genome shotgun (WGS) entry which is preliminary data.</text>
</comment>
<dbReference type="PANTHER" id="PTHR38111">
    <property type="entry name" value="ZN(2)-C6 FUNGAL-TYPE DOMAIN-CONTAINING PROTEIN-RELATED"/>
    <property type="match status" value="1"/>
</dbReference>
<protein>
    <submittedName>
        <fullName evidence="1">Uncharacterized protein</fullName>
    </submittedName>
</protein>
<reference evidence="1" key="1">
    <citation type="submission" date="2021-10" db="EMBL/GenBank/DDBJ databases">
        <authorList>
            <person name="Piombo E."/>
        </authorList>
    </citation>
    <scope>NUCLEOTIDE SEQUENCE</scope>
</reference>